<name>A0A6A6V1D4_9PLEO</name>
<proteinExistence type="predicted"/>
<feature type="transmembrane region" description="Helical" evidence="1">
    <location>
        <begin position="148"/>
        <end position="172"/>
    </location>
</feature>
<evidence type="ECO:0000256" key="1">
    <source>
        <dbReference type="SAM" id="Phobius"/>
    </source>
</evidence>
<keyword evidence="1" id="KW-0812">Transmembrane</keyword>
<keyword evidence="1" id="KW-1133">Transmembrane helix</keyword>
<dbReference type="EMBL" id="MU006593">
    <property type="protein sequence ID" value="KAF2743833.1"/>
    <property type="molecule type" value="Genomic_DNA"/>
</dbReference>
<evidence type="ECO:0000313" key="2">
    <source>
        <dbReference type="EMBL" id="KAF2743833.1"/>
    </source>
</evidence>
<keyword evidence="1" id="KW-0472">Membrane</keyword>
<dbReference type="Proteomes" id="UP000799440">
    <property type="component" value="Unassembled WGS sequence"/>
</dbReference>
<protein>
    <submittedName>
        <fullName evidence="2">Uncharacterized protein</fullName>
    </submittedName>
</protein>
<dbReference type="AlphaFoldDB" id="A0A6A6V1D4"/>
<sequence>MQNGVRKEQGKEKGGRQDVFGDQRFAEALRIAYRSLAGPGAWRVLSARQVRYIRILRFDAQNGSEGQDHISRFLNSDSGREGCIEEDLWELYNNPSRGKGRYTWIEHARNLSRTLHTSTKHSGDENSAPHTTQQTPVLTLQFVHTFSILRILSVLAVILATSVAAALLWIFLGKSGWGNLRDGGRGERVGAGMLVALVALVVQGLGFAVWMGVSWVWVPR</sequence>
<reference evidence="2" key="1">
    <citation type="journal article" date="2020" name="Stud. Mycol.">
        <title>101 Dothideomycetes genomes: a test case for predicting lifestyles and emergence of pathogens.</title>
        <authorList>
            <person name="Haridas S."/>
            <person name="Albert R."/>
            <person name="Binder M."/>
            <person name="Bloem J."/>
            <person name="Labutti K."/>
            <person name="Salamov A."/>
            <person name="Andreopoulos B."/>
            <person name="Baker S."/>
            <person name="Barry K."/>
            <person name="Bills G."/>
            <person name="Bluhm B."/>
            <person name="Cannon C."/>
            <person name="Castanera R."/>
            <person name="Culley D."/>
            <person name="Daum C."/>
            <person name="Ezra D."/>
            <person name="Gonzalez J."/>
            <person name="Henrissat B."/>
            <person name="Kuo A."/>
            <person name="Liang C."/>
            <person name="Lipzen A."/>
            <person name="Lutzoni F."/>
            <person name="Magnuson J."/>
            <person name="Mondo S."/>
            <person name="Nolan M."/>
            <person name="Ohm R."/>
            <person name="Pangilinan J."/>
            <person name="Park H.-J."/>
            <person name="Ramirez L."/>
            <person name="Alfaro M."/>
            <person name="Sun H."/>
            <person name="Tritt A."/>
            <person name="Yoshinaga Y."/>
            <person name="Zwiers L.-H."/>
            <person name="Turgeon B."/>
            <person name="Goodwin S."/>
            <person name="Spatafora J."/>
            <person name="Crous P."/>
            <person name="Grigoriev I."/>
        </authorList>
    </citation>
    <scope>NUCLEOTIDE SEQUENCE</scope>
    <source>
        <strain evidence="2">CBS 119925</strain>
    </source>
</reference>
<feature type="transmembrane region" description="Helical" evidence="1">
    <location>
        <begin position="192"/>
        <end position="218"/>
    </location>
</feature>
<gene>
    <name evidence="2" type="ORF">M011DRAFT_409617</name>
</gene>
<organism evidence="2 3">
    <name type="scientific">Sporormia fimetaria CBS 119925</name>
    <dbReference type="NCBI Taxonomy" id="1340428"/>
    <lineage>
        <taxon>Eukaryota</taxon>
        <taxon>Fungi</taxon>
        <taxon>Dikarya</taxon>
        <taxon>Ascomycota</taxon>
        <taxon>Pezizomycotina</taxon>
        <taxon>Dothideomycetes</taxon>
        <taxon>Pleosporomycetidae</taxon>
        <taxon>Pleosporales</taxon>
        <taxon>Sporormiaceae</taxon>
        <taxon>Sporormia</taxon>
    </lineage>
</organism>
<evidence type="ECO:0000313" key="3">
    <source>
        <dbReference type="Proteomes" id="UP000799440"/>
    </source>
</evidence>
<keyword evidence="3" id="KW-1185">Reference proteome</keyword>
<dbReference type="OrthoDB" id="3691966at2759"/>
<accession>A0A6A6V1D4</accession>